<feature type="transmembrane region" description="Helical" evidence="1">
    <location>
        <begin position="6"/>
        <end position="30"/>
    </location>
</feature>
<gene>
    <name evidence="2" type="ORF">FKR81_19520</name>
</gene>
<sequence length="200" mass="23029">MSATQIPLWVTYSLAVIALVGPLGGAVIGGRVQAKRDDKRWERERDREELRYDREMTKLRNERDHDLLKLWHAARLDGHARMLYSLARWKTAAVTMIGRVELSAQDGRELSEDTFENVRKASVQIVENLPPVELYGSAKVRDAAERVHSQMSIFDLRMVTHLNKADFKTVQDAAFVLFDRAEELSTLIREDIGLLREEKR</sequence>
<dbReference type="Proteomes" id="UP000316639">
    <property type="component" value="Unassembled WGS sequence"/>
</dbReference>
<keyword evidence="1" id="KW-1133">Transmembrane helix</keyword>
<keyword evidence="3" id="KW-1185">Reference proteome</keyword>
<keyword evidence="1" id="KW-0812">Transmembrane</keyword>
<proteinExistence type="predicted"/>
<dbReference type="EMBL" id="VOBR01000011">
    <property type="protein sequence ID" value="TWP50791.1"/>
    <property type="molecule type" value="Genomic_DNA"/>
</dbReference>
<reference evidence="2 3" key="1">
    <citation type="submission" date="2019-07" db="EMBL/GenBank/DDBJ databases">
        <title>Lentzea xizangensis sp. nov., isolated from Qinghai-Tibetan Plateau Soils.</title>
        <authorList>
            <person name="Huang J."/>
        </authorList>
    </citation>
    <scope>NUCLEOTIDE SEQUENCE [LARGE SCALE GENOMIC DNA]</scope>
    <source>
        <strain evidence="2 3">FXJ1.1311</strain>
    </source>
</reference>
<keyword evidence="1" id="KW-0472">Membrane</keyword>
<comment type="caution">
    <text evidence="2">The sequence shown here is derived from an EMBL/GenBank/DDBJ whole genome shotgun (WGS) entry which is preliminary data.</text>
</comment>
<organism evidence="2 3">
    <name type="scientific">Lentzea tibetensis</name>
    <dbReference type="NCBI Taxonomy" id="2591470"/>
    <lineage>
        <taxon>Bacteria</taxon>
        <taxon>Bacillati</taxon>
        <taxon>Actinomycetota</taxon>
        <taxon>Actinomycetes</taxon>
        <taxon>Pseudonocardiales</taxon>
        <taxon>Pseudonocardiaceae</taxon>
        <taxon>Lentzea</taxon>
    </lineage>
</organism>
<name>A0A563ETG9_9PSEU</name>
<evidence type="ECO:0000313" key="2">
    <source>
        <dbReference type="EMBL" id="TWP50791.1"/>
    </source>
</evidence>
<protein>
    <submittedName>
        <fullName evidence="2">Uncharacterized protein</fullName>
    </submittedName>
</protein>
<dbReference type="AlphaFoldDB" id="A0A563ETG9"/>
<accession>A0A563ETG9</accession>
<evidence type="ECO:0000256" key="1">
    <source>
        <dbReference type="SAM" id="Phobius"/>
    </source>
</evidence>
<dbReference type="RefSeq" id="WP_146353511.1">
    <property type="nucleotide sequence ID" value="NZ_VOBR01000011.1"/>
</dbReference>
<evidence type="ECO:0000313" key="3">
    <source>
        <dbReference type="Proteomes" id="UP000316639"/>
    </source>
</evidence>